<dbReference type="EMBL" id="FJVC01000589">
    <property type="protein sequence ID" value="CZT52399.1"/>
    <property type="molecule type" value="Genomic_DNA"/>
</dbReference>
<keyword evidence="2" id="KW-1185">Reference proteome</keyword>
<sequence>MWWATQAAKLLNVPVDAQIQDMRAVPPANLKSIIWMRKFSRDIILCRVIRLVHEGFTMRKSNRAARFGREKSERLNPSISPVAFENASSHRDKWVLRLKAGSSTSSSCCCQRTIHHTASLQGSAVHVVANLHCKVKGANQIVCVNLAGTSAGVYQRIDEGPGLWYRFMDPDALSSSTMTSFYIQSRTNNCGPLSMGDPRTHLFVQIDATNLTDSCKLFINGHSTTTGMFPLLQKEFVPPPSPNYCVCQGLPRPFLCSGEEAMQ</sequence>
<accession>A0A1E1MTL4</accession>
<evidence type="ECO:0000313" key="2">
    <source>
        <dbReference type="Proteomes" id="UP000177625"/>
    </source>
</evidence>
<organism evidence="1 2">
    <name type="scientific">Rhynchosporium secalis</name>
    <name type="common">Barley scald fungus</name>
    <dbReference type="NCBI Taxonomy" id="38038"/>
    <lineage>
        <taxon>Eukaryota</taxon>
        <taxon>Fungi</taxon>
        <taxon>Dikarya</taxon>
        <taxon>Ascomycota</taxon>
        <taxon>Pezizomycotina</taxon>
        <taxon>Leotiomycetes</taxon>
        <taxon>Helotiales</taxon>
        <taxon>Ploettnerulaceae</taxon>
        <taxon>Rhynchosporium</taxon>
    </lineage>
</organism>
<evidence type="ECO:0000313" key="1">
    <source>
        <dbReference type="EMBL" id="CZT52399.1"/>
    </source>
</evidence>
<dbReference type="AlphaFoldDB" id="A0A1E1MTL4"/>
<dbReference type="Proteomes" id="UP000177625">
    <property type="component" value="Unassembled WGS sequence"/>
</dbReference>
<gene>
    <name evidence="1" type="ORF">RSE6_13733</name>
</gene>
<proteinExistence type="predicted"/>
<reference evidence="2" key="1">
    <citation type="submission" date="2016-03" db="EMBL/GenBank/DDBJ databases">
        <authorList>
            <person name="Guldener U."/>
        </authorList>
    </citation>
    <scope>NUCLEOTIDE SEQUENCE [LARGE SCALE GENOMIC DNA]</scope>
</reference>
<protein>
    <submittedName>
        <fullName evidence="1">Uncharacterized protein</fullName>
    </submittedName>
</protein>
<name>A0A1E1MTL4_RHYSE</name>